<sequence length="63" mass="7446">MFYSSTILQLQFRTLDSNYVFSLRTFITKSKGRFTYLFSGNEREVSFTYFPSIKHSKGIIEIC</sequence>
<dbReference type="AlphaFoldDB" id="A0A087HBH5"/>
<dbReference type="Proteomes" id="UP000029120">
    <property type="component" value="Chromosome 3"/>
</dbReference>
<evidence type="ECO:0000313" key="2">
    <source>
        <dbReference type="Proteomes" id="UP000029120"/>
    </source>
</evidence>
<dbReference type="EMBL" id="CM002871">
    <property type="protein sequence ID" value="KFK39477.1"/>
    <property type="molecule type" value="Genomic_DNA"/>
</dbReference>
<dbReference type="OrthoDB" id="2017354at2759"/>
<evidence type="ECO:0000313" key="1">
    <source>
        <dbReference type="EMBL" id="KFK39477.1"/>
    </source>
</evidence>
<accession>A0A087HBH5</accession>
<dbReference type="Gramene" id="KFK39477">
    <property type="protein sequence ID" value="KFK39477"/>
    <property type="gene ID" value="AALP_AA3G249200"/>
</dbReference>
<gene>
    <name evidence="1" type="ordered locus">AALP_Aa3g249200</name>
</gene>
<name>A0A087HBH5_ARAAL</name>
<proteinExistence type="predicted"/>
<keyword evidence="2" id="KW-1185">Reference proteome</keyword>
<reference evidence="2" key="1">
    <citation type="journal article" date="2015" name="Nat. Plants">
        <title>Genome expansion of Arabis alpina linked with retrotransposition and reduced symmetric DNA methylation.</title>
        <authorList>
            <person name="Willing E.M."/>
            <person name="Rawat V."/>
            <person name="Mandakova T."/>
            <person name="Maumus F."/>
            <person name="James G.V."/>
            <person name="Nordstroem K.J."/>
            <person name="Becker C."/>
            <person name="Warthmann N."/>
            <person name="Chica C."/>
            <person name="Szarzynska B."/>
            <person name="Zytnicki M."/>
            <person name="Albani M.C."/>
            <person name="Kiefer C."/>
            <person name="Bergonzi S."/>
            <person name="Castaings L."/>
            <person name="Mateos J.L."/>
            <person name="Berns M.C."/>
            <person name="Bujdoso N."/>
            <person name="Piofczyk T."/>
            <person name="de Lorenzo L."/>
            <person name="Barrero-Sicilia C."/>
            <person name="Mateos I."/>
            <person name="Piednoel M."/>
            <person name="Hagmann J."/>
            <person name="Chen-Min-Tao R."/>
            <person name="Iglesias-Fernandez R."/>
            <person name="Schuster S.C."/>
            <person name="Alonso-Blanco C."/>
            <person name="Roudier F."/>
            <person name="Carbonero P."/>
            <person name="Paz-Ares J."/>
            <person name="Davis S.J."/>
            <person name="Pecinka A."/>
            <person name="Quesneville H."/>
            <person name="Colot V."/>
            <person name="Lysak M.A."/>
            <person name="Weigel D."/>
            <person name="Coupland G."/>
            <person name="Schneeberger K."/>
        </authorList>
    </citation>
    <scope>NUCLEOTIDE SEQUENCE [LARGE SCALE GENOMIC DNA]</scope>
    <source>
        <strain evidence="2">cv. Pajares</strain>
    </source>
</reference>
<organism evidence="1 2">
    <name type="scientific">Arabis alpina</name>
    <name type="common">Alpine rock-cress</name>
    <dbReference type="NCBI Taxonomy" id="50452"/>
    <lineage>
        <taxon>Eukaryota</taxon>
        <taxon>Viridiplantae</taxon>
        <taxon>Streptophyta</taxon>
        <taxon>Embryophyta</taxon>
        <taxon>Tracheophyta</taxon>
        <taxon>Spermatophyta</taxon>
        <taxon>Magnoliopsida</taxon>
        <taxon>eudicotyledons</taxon>
        <taxon>Gunneridae</taxon>
        <taxon>Pentapetalae</taxon>
        <taxon>rosids</taxon>
        <taxon>malvids</taxon>
        <taxon>Brassicales</taxon>
        <taxon>Brassicaceae</taxon>
        <taxon>Arabideae</taxon>
        <taxon>Arabis</taxon>
    </lineage>
</organism>
<protein>
    <submittedName>
        <fullName evidence="1">Uncharacterized protein</fullName>
    </submittedName>
</protein>